<name>A0A4R0QS48_9BIFI</name>
<evidence type="ECO:0000313" key="2">
    <source>
        <dbReference type="Proteomes" id="UP000291289"/>
    </source>
</evidence>
<proteinExistence type="predicted"/>
<sequence length="102" mass="11642">MMIRMNRSVLDASLMDDKGESAEFFEQQHQLLEQVYLTDIEQMIDSVVNQLNKDLSKRMQDAVTSLRSHERSIDAAIEGEASEVIRDDVDAWVKQLDSVING</sequence>
<dbReference type="AlphaFoldDB" id="A0A4R0QS48"/>
<comment type="caution">
    <text evidence="1">The sequence shown here is derived from an EMBL/GenBank/DDBJ whole genome shotgun (WGS) entry which is preliminary data.</text>
</comment>
<reference evidence="1 2" key="1">
    <citation type="submission" date="2018-12" db="EMBL/GenBank/DDBJ databases">
        <title>Alloscrdovia theropitheci sp. nov: a novel taxon from the feces of the bleeding-herat monkey (Theropithecus geleda).</title>
        <authorList>
            <person name="Modesto M."/>
        </authorList>
    </citation>
    <scope>NUCLEOTIDE SEQUENCE [LARGE SCALE GENOMIC DNA]</scope>
    <source>
        <strain evidence="1 2">GLDI4/2</strain>
    </source>
</reference>
<keyword evidence="2" id="KW-1185">Reference proteome</keyword>
<organism evidence="1 2">
    <name type="scientific">Alloscardovia theropitheci</name>
    <dbReference type="NCBI Taxonomy" id="2496842"/>
    <lineage>
        <taxon>Bacteria</taxon>
        <taxon>Bacillati</taxon>
        <taxon>Actinomycetota</taxon>
        <taxon>Actinomycetes</taxon>
        <taxon>Bifidobacteriales</taxon>
        <taxon>Bifidobacteriaceae</taxon>
        <taxon>Alloscardovia</taxon>
    </lineage>
</organism>
<dbReference type="EMBL" id="RXLP01000019">
    <property type="protein sequence ID" value="TCD54218.1"/>
    <property type="molecule type" value="Genomic_DNA"/>
</dbReference>
<accession>A0A4R0QS48</accession>
<evidence type="ECO:0000313" key="1">
    <source>
        <dbReference type="EMBL" id="TCD54218.1"/>
    </source>
</evidence>
<gene>
    <name evidence="1" type="ORF">EJ419_04020</name>
</gene>
<dbReference type="Proteomes" id="UP000291289">
    <property type="component" value="Unassembled WGS sequence"/>
</dbReference>
<protein>
    <submittedName>
        <fullName evidence="1">Uncharacterized protein</fullName>
    </submittedName>
</protein>